<dbReference type="KEGG" id="kphy:AOZ06_13135"/>
<protein>
    <recommendedName>
        <fullName evidence="2">DUF7426 domain-containing protein</fullName>
    </recommendedName>
</protein>
<accession>A0A0N9HVY1</accession>
<feature type="compositionally biased region" description="Low complexity" evidence="1">
    <location>
        <begin position="142"/>
        <end position="157"/>
    </location>
</feature>
<feature type="compositionally biased region" description="Low complexity" evidence="1">
    <location>
        <begin position="118"/>
        <end position="134"/>
    </location>
</feature>
<sequence length="157" mass="17704">MYSFPVALSFELGRKMRVLQSEIRRFERAKKTDSEYTVKDTDREWITETELHEVYLQLIGEPMMERLKADGVTWPEVLHIGETLFAFHQVGLEAALLVWQLADGDSIEGDASPPADPPKTTSRSPRRTTSQSTSTKKKRSATNARRSNGTTSSTRGT</sequence>
<evidence type="ECO:0000313" key="5">
    <source>
        <dbReference type="Proteomes" id="UP000063699"/>
    </source>
</evidence>
<dbReference type="EMBL" id="CP012752">
    <property type="protein sequence ID" value="ALG07672.1"/>
    <property type="molecule type" value="Genomic_DNA"/>
</dbReference>
<dbReference type="EMBL" id="CP012752">
    <property type="protein sequence ID" value="ALG07728.1"/>
    <property type="molecule type" value="Genomic_DNA"/>
</dbReference>
<proteinExistence type="predicted"/>
<evidence type="ECO:0000259" key="2">
    <source>
        <dbReference type="Pfam" id="PF24201"/>
    </source>
</evidence>
<gene>
    <name evidence="3" type="ORF">AOZ06_12815</name>
    <name evidence="4" type="ORF">AOZ06_13135</name>
</gene>
<organism evidence="3 5">
    <name type="scientific">Kibdelosporangium phytohabitans</name>
    <dbReference type="NCBI Taxonomy" id="860235"/>
    <lineage>
        <taxon>Bacteria</taxon>
        <taxon>Bacillati</taxon>
        <taxon>Actinomycetota</taxon>
        <taxon>Actinomycetes</taxon>
        <taxon>Pseudonocardiales</taxon>
        <taxon>Pseudonocardiaceae</taxon>
        <taxon>Kibdelosporangium</taxon>
    </lineage>
</organism>
<dbReference type="STRING" id="860235.AOZ06_12815"/>
<name>A0A0N9HVY1_9PSEU</name>
<feature type="region of interest" description="Disordered" evidence="1">
    <location>
        <begin position="106"/>
        <end position="157"/>
    </location>
</feature>
<evidence type="ECO:0000313" key="3">
    <source>
        <dbReference type="EMBL" id="ALG07672.1"/>
    </source>
</evidence>
<keyword evidence="5" id="KW-1185">Reference proteome</keyword>
<evidence type="ECO:0000256" key="1">
    <source>
        <dbReference type="SAM" id="MobiDB-lite"/>
    </source>
</evidence>
<dbReference type="AlphaFoldDB" id="A0A0N9HVY1"/>
<dbReference type="Proteomes" id="UP000063699">
    <property type="component" value="Chromosome"/>
</dbReference>
<evidence type="ECO:0000313" key="4">
    <source>
        <dbReference type="EMBL" id="ALG07728.1"/>
    </source>
</evidence>
<feature type="domain" description="DUF7426" evidence="2">
    <location>
        <begin position="9"/>
        <end position="129"/>
    </location>
</feature>
<dbReference type="Pfam" id="PF24201">
    <property type="entry name" value="DUF7426"/>
    <property type="match status" value="1"/>
</dbReference>
<reference evidence="3 5" key="1">
    <citation type="submission" date="2015-07" db="EMBL/GenBank/DDBJ databases">
        <title>Genome sequencing of Kibdelosporangium phytohabitans.</title>
        <authorList>
            <person name="Qin S."/>
            <person name="Xing K."/>
        </authorList>
    </citation>
    <scope>NUCLEOTIDE SEQUENCE [LARGE SCALE GENOMIC DNA]</scope>
    <source>
        <strain evidence="3 5">KLBMP1111</strain>
    </source>
</reference>
<dbReference type="InterPro" id="IPR055849">
    <property type="entry name" value="DUF7426"/>
</dbReference>
<dbReference type="KEGG" id="kphy:AOZ06_12815"/>